<evidence type="ECO:0000313" key="9">
    <source>
        <dbReference type="Proteomes" id="UP000032552"/>
    </source>
</evidence>
<evidence type="ECO:0000256" key="7">
    <source>
        <dbReference type="SAM" id="MobiDB-lite"/>
    </source>
</evidence>
<feature type="binding site" evidence="6">
    <location>
        <position position="84"/>
    </location>
    <ligand>
        <name>S-adenosyl-L-methionine</name>
        <dbReference type="ChEBI" id="CHEBI:59789"/>
    </ligand>
</feature>
<organism evidence="8 9">
    <name type="scientific">Lacticaseibacillus paracasei NRIC 0644</name>
    <dbReference type="NCBI Taxonomy" id="1435038"/>
    <lineage>
        <taxon>Bacteria</taxon>
        <taxon>Bacillati</taxon>
        <taxon>Bacillota</taxon>
        <taxon>Bacilli</taxon>
        <taxon>Lactobacillales</taxon>
        <taxon>Lactobacillaceae</taxon>
        <taxon>Lacticaseibacillus</taxon>
    </lineage>
</organism>
<keyword evidence="4 6" id="KW-0808">Transferase</keyword>
<dbReference type="GO" id="GO:0070043">
    <property type="term" value="F:rRNA (guanine-N7-)-methyltransferase activity"/>
    <property type="evidence" value="ECO:0007669"/>
    <property type="project" value="UniProtKB-UniRule"/>
</dbReference>
<name>A0A0C9QBU9_LACPA</name>
<proteinExistence type="inferred from homology"/>
<comment type="caution">
    <text evidence="8">The sequence shown here is derived from an EMBL/GenBank/DDBJ whole genome shotgun (WGS) entry which is preliminary data.</text>
</comment>
<keyword evidence="5 6" id="KW-0949">S-adenosyl-L-methionine</keyword>
<dbReference type="GO" id="GO:0005829">
    <property type="term" value="C:cytosol"/>
    <property type="evidence" value="ECO:0007669"/>
    <property type="project" value="TreeGrafter"/>
</dbReference>
<evidence type="ECO:0000256" key="2">
    <source>
        <dbReference type="ARBA" id="ARBA00022552"/>
    </source>
</evidence>
<dbReference type="EMBL" id="BAYM01000101">
    <property type="protein sequence ID" value="GAN37232.1"/>
    <property type="molecule type" value="Genomic_DNA"/>
</dbReference>
<dbReference type="PANTHER" id="PTHR31760">
    <property type="entry name" value="S-ADENOSYL-L-METHIONINE-DEPENDENT METHYLTRANSFERASES SUPERFAMILY PROTEIN"/>
    <property type="match status" value="1"/>
</dbReference>
<feature type="binding site" evidence="6">
    <location>
        <position position="150"/>
    </location>
    <ligand>
        <name>S-adenosyl-L-methionine</name>
        <dbReference type="ChEBI" id="CHEBI:59789"/>
    </ligand>
</feature>
<comment type="subcellular location">
    <subcellularLocation>
        <location evidence="6">Cytoplasm</location>
    </subcellularLocation>
</comment>
<dbReference type="RefSeq" id="WP_003573116.1">
    <property type="nucleotide sequence ID" value="NZ_BAYM01000101.1"/>
</dbReference>
<evidence type="ECO:0000256" key="3">
    <source>
        <dbReference type="ARBA" id="ARBA00022603"/>
    </source>
</evidence>
<reference evidence="9" key="1">
    <citation type="submission" date="2014-05" db="EMBL/GenBank/DDBJ databases">
        <title>Whole genome sequencing of Lactobacillus casei NRIC0644.</title>
        <authorList>
            <person name="Atarashi H."/>
            <person name="Yoshida Y."/>
            <person name="Fujimura S."/>
            <person name="Tanaka N."/>
            <person name="Shiwa Y."/>
            <person name="Yoshikawa H."/>
            <person name="Okada S."/>
            <person name="Nakagawa J."/>
        </authorList>
    </citation>
    <scope>NUCLEOTIDE SEQUENCE [LARGE SCALE GENOMIC DNA]</scope>
    <source>
        <strain evidence="9">NRIC0644</strain>
    </source>
</reference>
<dbReference type="PANTHER" id="PTHR31760:SF0">
    <property type="entry name" value="S-ADENOSYL-L-METHIONINE-DEPENDENT METHYLTRANSFERASES SUPERFAMILY PROTEIN"/>
    <property type="match status" value="1"/>
</dbReference>
<dbReference type="EC" id="2.1.1.-" evidence="6"/>
<keyword evidence="2 6" id="KW-0698">rRNA processing</keyword>
<dbReference type="HAMAP" id="MF_00074">
    <property type="entry name" value="16SrRNA_methyltr_G"/>
    <property type="match status" value="1"/>
</dbReference>
<feature type="binding site" evidence="6">
    <location>
        <position position="79"/>
    </location>
    <ligand>
        <name>S-adenosyl-L-methionine</name>
        <dbReference type="ChEBI" id="CHEBI:59789"/>
    </ligand>
</feature>
<evidence type="ECO:0000256" key="4">
    <source>
        <dbReference type="ARBA" id="ARBA00022679"/>
    </source>
</evidence>
<evidence type="ECO:0000256" key="5">
    <source>
        <dbReference type="ARBA" id="ARBA00022691"/>
    </source>
</evidence>
<comment type="function">
    <text evidence="6">Specifically methylates the N7 position of a guanine in 16S rRNA.</text>
</comment>
<evidence type="ECO:0000256" key="6">
    <source>
        <dbReference type="HAMAP-Rule" id="MF_00074"/>
    </source>
</evidence>
<dbReference type="NCBIfam" id="TIGR00138">
    <property type="entry name" value="rsmG_gidB"/>
    <property type="match status" value="1"/>
</dbReference>
<dbReference type="InterPro" id="IPR029063">
    <property type="entry name" value="SAM-dependent_MTases_sf"/>
</dbReference>
<dbReference type="InterPro" id="IPR003682">
    <property type="entry name" value="rRNA_ssu_MeTfrase_G"/>
</dbReference>
<protein>
    <recommendedName>
        <fullName evidence="6">Ribosomal RNA small subunit methyltransferase G</fullName>
        <ecNumber evidence="6">2.1.1.-</ecNumber>
    </recommendedName>
    <alternativeName>
        <fullName evidence="6">16S rRNA 7-methylguanosine methyltransferase</fullName>
        <shortName evidence="6">16S rRNA m7G methyltransferase</shortName>
    </alternativeName>
</protein>
<comment type="similarity">
    <text evidence="6">Belongs to the methyltransferase superfamily. RNA methyltransferase RsmG family.</text>
</comment>
<dbReference type="AlphaFoldDB" id="A0A0C9QBU9"/>
<dbReference type="Proteomes" id="UP000032552">
    <property type="component" value="Unassembled WGS sequence"/>
</dbReference>
<comment type="caution">
    <text evidence="6">Lacks conserved residue(s) required for the propagation of feature annotation.</text>
</comment>
<feature type="region of interest" description="Disordered" evidence="7">
    <location>
        <begin position="222"/>
        <end position="243"/>
    </location>
</feature>
<dbReference type="Pfam" id="PF02527">
    <property type="entry name" value="GidB"/>
    <property type="match status" value="1"/>
</dbReference>
<gene>
    <name evidence="6" type="primary">rsmG</name>
    <name evidence="8" type="ORF">LC0644_1821</name>
</gene>
<feature type="binding site" evidence="6">
    <location>
        <begin position="130"/>
        <end position="131"/>
    </location>
    <ligand>
        <name>S-adenosyl-L-methionine</name>
        <dbReference type="ChEBI" id="CHEBI:59789"/>
    </ligand>
</feature>
<dbReference type="SUPFAM" id="SSF53335">
    <property type="entry name" value="S-adenosyl-L-methionine-dependent methyltransferases"/>
    <property type="match status" value="1"/>
</dbReference>
<dbReference type="PIRSF" id="PIRSF003078">
    <property type="entry name" value="GidB"/>
    <property type="match status" value="1"/>
</dbReference>
<evidence type="ECO:0000313" key="8">
    <source>
        <dbReference type="EMBL" id="GAN37232.1"/>
    </source>
</evidence>
<accession>A0A0C9QBU9</accession>
<sequence length="243" mass="26261">MDPAAFVQALADHGIVLNDHQQDQFAAYYQYLISENEKMNLTGITAEGDVYLKHFYDSLTLALVLPELQTQVMSVCDVGAGAGFPSIPLKIAFPQLKITIVDSLQKRIGFLERLTARLELTDVQLFHDRAETFGAKKSPHRASFDLVTARAVAALDVLAELCLPLVKPQGRFVAMKAAATPAELIAAKSAIGLLGGKLAQDAALTLPETGDPRHLLVIDKVKPTPNKYPRKPGIPNKQPLGGA</sequence>
<keyword evidence="1 6" id="KW-0963">Cytoplasm</keyword>
<dbReference type="CDD" id="cd02440">
    <property type="entry name" value="AdoMet_MTases"/>
    <property type="match status" value="1"/>
</dbReference>
<dbReference type="Gene3D" id="3.40.50.150">
    <property type="entry name" value="Vaccinia Virus protein VP39"/>
    <property type="match status" value="1"/>
</dbReference>
<keyword evidence="3 6" id="KW-0489">Methyltransferase</keyword>
<evidence type="ECO:0000256" key="1">
    <source>
        <dbReference type="ARBA" id="ARBA00022490"/>
    </source>
</evidence>
<dbReference type="FunFam" id="3.40.50.150:FF:000041">
    <property type="entry name" value="Ribosomal RNA small subunit methyltransferase G"/>
    <property type="match status" value="1"/>
</dbReference>